<protein>
    <recommendedName>
        <fullName evidence="2 8">RNA-directed RNA polymerase catalytic subunit</fullName>
        <ecNumber evidence="1 8">2.7.7.48</ecNumber>
    </recommendedName>
</protein>
<dbReference type="GO" id="GO:0000166">
    <property type="term" value="F:nucleotide binding"/>
    <property type="evidence" value="ECO:0007669"/>
    <property type="project" value="UniProtKB-KW"/>
</dbReference>
<organism evidence="10">
    <name type="scientific">Ganwon-do orthomyxo-like virus</name>
    <dbReference type="NCBI Taxonomy" id="2789609"/>
    <lineage>
        <taxon>Viruses</taxon>
        <taxon>Riboviria</taxon>
        <taxon>Orthornavirae</taxon>
        <taxon>Negarnaviricota</taxon>
        <taxon>Polyploviricotina</taxon>
        <taxon>Insthoviricetes</taxon>
        <taxon>Articulavirales</taxon>
        <taxon>Orthomyxoviridae</taxon>
    </lineage>
</organism>
<evidence type="ECO:0000256" key="7">
    <source>
        <dbReference type="ARBA" id="ARBA00022953"/>
    </source>
</evidence>
<dbReference type="EMBL" id="MT757510">
    <property type="protein sequence ID" value="QPN36968.1"/>
    <property type="molecule type" value="Genomic_RNA"/>
</dbReference>
<comment type="catalytic activity">
    <reaction evidence="8">
        <text>RNA(n) + a ribonucleoside 5'-triphosphate = RNA(n+1) + diphosphate</text>
        <dbReference type="Rhea" id="RHEA:21248"/>
        <dbReference type="Rhea" id="RHEA-COMP:14527"/>
        <dbReference type="Rhea" id="RHEA-COMP:17342"/>
        <dbReference type="ChEBI" id="CHEBI:33019"/>
        <dbReference type="ChEBI" id="CHEBI:61557"/>
        <dbReference type="ChEBI" id="CHEBI:140395"/>
        <dbReference type="EC" id="2.7.7.48"/>
    </reaction>
</comment>
<sequence length="841" mass="97213">MATNNPGFNQLKKEYDKRSTPINIFLASSLLKKPKDYYQEVDEENKKKQVMLTVKYVDKDNKIPGLLSNLGLASVSFLYQYVNTPPMRLGNPFPMAAESVIRACEFNMLPNNGLPGTTWEPDWKTGKINLDKFPRSYWTRKDGKFNTTQETHNNWDPVTLRGMCKDFVNENQNLLDKCAYNTVELLIRTNSDVLTAGKQTWCPIEERSTESVNAYKAVSEIFRANIKAHSYNCLQWIRYIHEMFELEELKFETSSYVTFEEFKRKTIEEAESLGKRPRQLKDKGMKYRWESHVELTSKEEIRERWFRYLTSFYHFPKDAERGKLKPRAVVSANIMFRMYLYIGEKFHLELNKKHKSGTISVGGDRKKAKIASMMSLISNDNGIQFTEDNTKHNECVQPEALALMNYYLLSDEFRSRTSEKDTYPEHRKILRDIIVQSCYLLTQKRLYKGIGTNAMNTEGTAKCRLEWDPIFKEFMAEGTRKWFDKLEKFCLHDGDYVKSPFGMLMGMHNAMSSTLGIIATGYKTTIFEEVGTLRSSDDSMTKFSTKEGMSSTFSLIESNRKNLKRVGFNISPQKSRGYIPGVGEYNSWYQETVILAQFGVETAALRPQGKSPGTDLQFIASQAHNINLRMGMNSVGVQAFLFLGVDGVKRLWKIKRYQDNEFEWPGQILVTADGGIAPWDCTTASYEETAMKKRVIMLAKDEERREKWLDYINKVRSTVTPFSGCYHTVYSFSIELSQMVEMYDLYPRNVFSTGRRGNATLRSRLTKRDVENEAAASNICEVLKLVIPESVLNPPTMTKKISEYIQEDIDNRFYYLLSKGLIDDEVLSLYTRVRESLNDDC</sequence>
<dbReference type="GO" id="GO:0039694">
    <property type="term" value="P:viral RNA genome replication"/>
    <property type="evidence" value="ECO:0007669"/>
    <property type="project" value="InterPro"/>
</dbReference>
<accession>A0A7T1GW47</accession>
<evidence type="ECO:0000256" key="8">
    <source>
        <dbReference type="RuleBase" id="RU004330"/>
    </source>
</evidence>
<proteinExistence type="predicted"/>
<keyword evidence="7" id="KW-0693">Viral RNA replication</keyword>
<dbReference type="InterPro" id="IPR001407">
    <property type="entry name" value="RNA_pol_PB1_influenza"/>
</dbReference>
<dbReference type="EC" id="2.7.7.48" evidence="1 8"/>
<evidence type="ECO:0000256" key="3">
    <source>
        <dbReference type="ARBA" id="ARBA00022484"/>
    </source>
</evidence>
<dbReference type="Pfam" id="PF00602">
    <property type="entry name" value="Flu_PB1"/>
    <property type="match status" value="1"/>
</dbReference>
<dbReference type="InterPro" id="IPR007099">
    <property type="entry name" value="RNA-dir_pol_NSvirus"/>
</dbReference>
<feature type="domain" description="RdRp catalytic" evidence="9">
    <location>
        <begin position="371"/>
        <end position="576"/>
    </location>
</feature>
<keyword evidence="6" id="KW-0547">Nucleotide-binding</keyword>
<reference evidence="10" key="1">
    <citation type="submission" date="2020-07" db="EMBL/GenBank/DDBJ databases">
        <authorList>
            <person name="Guo L."/>
            <person name="Lu X."/>
            <person name="Guo D."/>
        </authorList>
    </citation>
    <scope>NUCLEOTIDE SEQUENCE</scope>
    <source>
        <strain evidence="10">KRlp-4</strain>
    </source>
</reference>
<keyword evidence="3 8" id="KW-0696">RNA-directed RNA polymerase</keyword>
<dbReference type="GO" id="GO:0003968">
    <property type="term" value="F:RNA-directed RNA polymerase activity"/>
    <property type="evidence" value="ECO:0007669"/>
    <property type="project" value="UniProtKB-KW"/>
</dbReference>
<evidence type="ECO:0000256" key="6">
    <source>
        <dbReference type="ARBA" id="ARBA00022741"/>
    </source>
</evidence>
<evidence type="ECO:0000259" key="9">
    <source>
        <dbReference type="PROSITE" id="PS50525"/>
    </source>
</evidence>
<evidence type="ECO:0000256" key="4">
    <source>
        <dbReference type="ARBA" id="ARBA00022679"/>
    </source>
</evidence>
<dbReference type="PROSITE" id="PS50525">
    <property type="entry name" value="RDRP_SSRNA_NEG_SEG"/>
    <property type="match status" value="1"/>
</dbReference>
<keyword evidence="5" id="KW-0548">Nucleotidyltransferase</keyword>
<dbReference type="GO" id="GO:0003723">
    <property type="term" value="F:RNA binding"/>
    <property type="evidence" value="ECO:0007669"/>
    <property type="project" value="InterPro"/>
</dbReference>
<keyword evidence="4" id="KW-0808">Transferase</keyword>
<evidence type="ECO:0000313" key="10">
    <source>
        <dbReference type="EMBL" id="QPN36968.1"/>
    </source>
</evidence>
<evidence type="ECO:0000256" key="1">
    <source>
        <dbReference type="ARBA" id="ARBA00012494"/>
    </source>
</evidence>
<name>A0A7T1GW47_9ORTO</name>
<evidence type="ECO:0000256" key="5">
    <source>
        <dbReference type="ARBA" id="ARBA00022695"/>
    </source>
</evidence>
<evidence type="ECO:0000256" key="2">
    <source>
        <dbReference type="ARBA" id="ARBA00020035"/>
    </source>
</evidence>